<evidence type="ECO:0000256" key="2">
    <source>
        <dbReference type="ARBA" id="ARBA00023284"/>
    </source>
</evidence>
<dbReference type="PANTHER" id="PTHR45694">
    <property type="entry name" value="GLUTAREDOXIN 2"/>
    <property type="match status" value="1"/>
</dbReference>
<name>A0AAV8BY50_9POAL</name>
<dbReference type="PROSITE" id="PS51257">
    <property type="entry name" value="PROKAR_LIPOPROTEIN"/>
    <property type="match status" value="1"/>
</dbReference>
<dbReference type="GO" id="GO:0034599">
    <property type="term" value="P:cellular response to oxidative stress"/>
    <property type="evidence" value="ECO:0007669"/>
    <property type="project" value="TreeGrafter"/>
</dbReference>
<evidence type="ECO:0000313" key="5">
    <source>
        <dbReference type="EMBL" id="KAJ4746828.1"/>
    </source>
</evidence>
<sequence>MWSRSLRLTATSALVTAAVVLTLLLGCMPNAAHGDKSASAFVHNAIYSHRIAIFSKTYCPYSVRAKKIFEELNEKPFVVELDQREDGRAIQNVLLDLVGRRTVPQVFINGQHIGGCDDTTKAFQNGQLKKLLDKNDSSEAL</sequence>
<protein>
    <submittedName>
        <fullName evidence="5">Glutaredoxin family protein</fullName>
    </submittedName>
</protein>
<proteinExistence type="inferred from homology"/>
<evidence type="ECO:0000256" key="3">
    <source>
        <dbReference type="SAM" id="SignalP"/>
    </source>
</evidence>
<dbReference type="Pfam" id="PF00462">
    <property type="entry name" value="Glutaredoxin"/>
    <property type="match status" value="1"/>
</dbReference>
<feature type="domain" description="Glutaredoxin" evidence="4">
    <location>
        <begin position="51"/>
        <end position="113"/>
    </location>
</feature>
<dbReference type="InterPro" id="IPR036249">
    <property type="entry name" value="Thioredoxin-like_sf"/>
</dbReference>
<evidence type="ECO:0000259" key="4">
    <source>
        <dbReference type="Pfam" id="PF00462"/>
    </source>
</evidence>
<accession>A0AAV8BY50</accession>
<dbReference type="InterPro" id="IPR014025">
    <property type="entry name" value="Glutaredoxin_subgr"/>
</dbReference>
<dbReference type="GO" id="GO:0005737">
    <property type="term" value="C:cytoplasm"/>
    <property type="evidence" value="ECO:0007669"/>
    <property type="project" value="TreeGrafter"/>
</dbReference>
<comment type="similarity">
    <text evidence="1">Belongs to the glutaredoxin family. CPYC subfamily.</text>
</comment>
<dbReference type="EMBL" id="JAMFTS010000005">
    <property type="protein sequence ID" value="KAJ4746828.1"/>
    <property type="molecule type" value="Genomic_DNA"/>
</dbReference>
<dbReference type="Gene3D" id="3.40.30.10">
    <property type="entry name" value="Glutaredoxin"/>
    <property type="match status" value="1"/>
</dbReference>
<dbReference type="PANTHER" id="PTHR45694:SF4">
    <property type="entry name" value="GLUTAREDOXIN-C3"/>
    <property type="match status" value="1"/>
</dbReference>
<comment type="caution">
    <text evidence="5">The sequence shown here is derived from an EMBL/GenBank/DDBJ whole genome shotgun (WGS) entry which is preliminary data.</text>
</comment>
<dbReference type="SUPFAM" id="SSF52833">
    <property type="entry name" value="Thioredoxin-like"/>
    <property type="match status" value="1"/>
</dbReference>
<keyword evidence="3" id="KW-0732">Signal</keyword>
<evidence type="ECO:0000313" key="6">
    <source>
        <dbReference type="Proteomes" id="UP001140206"/>
    </source>
</evidence>
<dbReference type="InterPro" id="IPR011899">
    <property type="entry name" value="Glutaredoxin_euk/vir"/>
</dbReference>
<reference evidence="5" key="1">
    <citation type="submission" date="2022-08" db="EMBL/GenBank/DDBJ databases">
        <authorList>
            <person name="Marques A."/>
        </authorList>
    </citation>
    <scope>NUCLEOTIDE SEQUENCE</scope>
    <source>
        <strain evidence="5">RhyPub2mFocal</strain>
        <tissue evidence="5">Leaves</tissue>
    </source>
</reference>
<dbReference type="PROSITE" id="PS51354">
    <property type="entry name" value="GLUTAREDOXIN_2"/>
    <property type="match status" value="1"/>
</dbReference>
<dbReference type="NCBIfam" id="TIGR02180">
    <property type="entry name" value="GRX_euk"/>
    <property type="match status" value="1"/>
</dbReference>
<dbReference type="AlphaFoldDB" id="A0AAV8BY50"/>
<dbReference type="GO" id="GO:0015038">
    <property type="term" value="F:glutathione disulfide oxidoreductase activity"/>
    <property type="evidence" value="ECO:0007669"/>
    <property type="project" value="TreeGrafter"/>
</dbReference>
<dbReference type="FunFam" id="3.40.30.10:FF:000026">
    <property type="entry name" value="Glutaredoxin 2"/>
    <property type="match status" value="1"/>
</dbReference>
<dbReference type="Proteomes" id="UP001140206">
    <property type="component" value="Chromosome 5"/>
</dbReference>
<evidence type="ECO:0000256" key="1">
    <source>
        <dbReference type="ARBA" id="ARBA00007190"/>
    </source>
</evidence>
<keyword evidence="6" id="KW-1185">Reference proteome</keyword>
<organism evidence="5 6">
    <name type="scientific">Rhynchospora pubera</name>
    <dbReference type="NCBI Taxonomy" id="906938"/>
    <lineage>
        <taxon>Eukaryota</taxon>
        <taxon>Viridiplantae</taxon>
        <taxon>Streptophyta</taxon>
        <taxon>Embryophyta</taxon>
        <taxon>Tracheophyta</taxon>
        <taxon>Spermatophyta</taxon>
        <taxon>Magnoliopsida</taxon>
        <taxon>Liliopsida</taxon>
        <taxon>Poales</taxon>
        <taxon>Cyperaceae</taxon>
        <taxon>Cyperoideae</taxon>
        <taxon>Rhynchosporeae</taxon>
        <taxon>Rhynchospora</taxon>
    </lineage>
</organism>
<keyword evidence="2" id="KW-0676">Redox-active center</keyword>
<feature type="signal peptide" evidence="3">
    <location>
        <begin position="1"/>
        <end position="34"/>
    </location>
</feature>
<dbReference type="CDD" id="cd03419">
    <property type="entry name" value="GRX_GRXh_1_2_like"/>
    <property type="match status" value="1"/>
</dbReference>
<gene>
    <name evidence="5" type="ORF">LUZ62_081233</name>
</gene>
<dbReference type="InterPro" id="IPR002109">
    <property type="entry name" value="Glutaredoxin"/>
</dbReference>
<feature type="chain" id="PRO_5043798675" evidence="3">
    <location>
        <begin position="35"/>
        <end position="141"/>
    </location>
</feature>
<dbReference type="PRINTS" id="PR00160">
    <property type="entry name" value="GLUTAREDOXIN"/>
</dbReference>